<dbReference type="GO" id="GO:0016740">
    <property type="term" value="F:transferase activity"/>
    <property type="evidence" value="ECO:0007669"/>
    <property type="project" value="UniProtKB-KW"/>
</dbReference>
<proteinExistence type="predicted"/>
<gene>
    <name evidence="3" type="ORF">LCGC14_1956520</name>
</gene>
<evidence type="ECO:0000313" key="3">
    <source>
        <dbReference type="EMBL" id="KKL85261.1"/>
    </source>
</evidence>
<feature type="domain" description="Glycosyl transferase CAP10" evidence="2">
    <location>
        <begin position="1"/>
        <end position="156"/>
    </location>
</feature>
<dbReference type="PANTHER" id="PTHR12203">
    <property type="entry name" value="KDEL LYS-ASP-GLU-LEU CONTAINING - RELATED"/>
    <property type="match status" value="1"/>
</dbReference>
<feature type="non-terminal residue" evidence="3">
    <location>
        <position position="1"/>
    </location>
</feature>
<dbReference type="Pfam" id="PF05686">
    <property type="entry name" value="Glyco_transf_90"/>
    <property type="match status" value="1"/>
</dbReference>
<organism evidence="3">
    <name type="scientific">marine sediment metagenome</name>
    <dbReference type="NCBI Taxonomy" id="412755"/>
    <lineage>
        <taxon>unclassified sequences</taxon>
        <taxon>metagenomes</taxon>
        <taxon>ecological metagenomes</taxon>
    </lineage>
</organism>
<evidence type="ECO:0000259" key="2">
    <source>
        <dbReference type="SMART" id="SM00672"/>
    </source>
</evidence>
<accession>A0A0F9G4C0</accession>
<sequence>RKMNNEKLILEALGFLLDTTTLNFEENKKYLIENFELKEKSSPIDQIKYKYLLSIDGNAFSGSFFWQLFSNSVILKNSSDYLEWYYSGVKSDKHYLEFDSDKDLIAKIHWLKDNDKKAKKISENANKFSNENLTNEATLAYIFKLLEKYTETVKKQVF</sequence>
<evidence type="ECO:0000256" key="1">
    <source>
        <dbReference type="ARBA" id="ARBA00022679"/>
    </source>
</evidence>
<keyword evidence="1" id="KW-0808">Transferase</keyword>
<dbReference type="AlphaFoldDB" id="A0A0F9G4C0"/>
<protein>
    <recommendedName>
        <fullName evidence="2">Glycosyl transferase CAP10 domain-containing protein</fullName>
    </recommendedName>
</protein>
<dbReference type="EMBL" id="LAZR01021457">
    <property type="protein sequence ID" value="KKL85261.1"/>
    <property type="molecule type" value="Genomic_DNA"/>
</dbReference>
<dbReference type="InterPro" id="IPR051091">
    <property type="entry name" value="O-Glucosyltr/Glycosyltrsf_90"/>
</dbReference>
<dbReference type="PANTHER" id="PTHR12203:SF35">
    <property type="entry name" value="PROTEIN O-GLUCOSYLTRANSFERASE 1"/>
    <property type="match status" value="1"/>
</dbReference>
<reference evidence="3" key="1">
    <citation type="journal article" date="2015" name="Nature">
        <title>Complex archaea that bridge the gap between prokaryotes and eukaryotes.</title>
        <authorList>
            <person name="Spang A."/>
            <person name="Saw J.H."/>
            <person name="Jorgensen S.L."/>
            <person name="Zaremba-Niedzwiedzka K."/>
            <person name="Martijn J."/>
            <person name="Lind A.E."/>
            <person name="van Eijk R."/>
            <person name="Schleper C."/>
            <person name="Guy L."/>
            <person name="Ettema T.J."/>
        </authorList>
    </citation>
    <scope>NUCLEOTIDE SEQUENCE</scope>
</reference>
<comment type="caution">
    <text evidence="3">The sequence shown here is derived from an EMBL/GenBank/DDBJ whole genome shotgun (WGS) entry which is preliminary data.</text>
</comment>
<dbReference type="InterPro" id="IPR006598">
    <property type="entry name" value="CAP10"/>
</dbReference>
<name>A0A0F9G4C0_9ZZZZ</name>
<dbReference type="SMART" id="SM00672">
    <property type="entry name" value="CAP10"/>
    <property type="match status" value="1"/>
</dbReference>